<dbReference type="Proteomes" id="UP000267342">
    <property type="component" value="Chromosome"/>
</dbReference>
<proteinExistence type="predicted"/>
<accession>A0A348HDE1</accession>
<reference evidence="1 2" key="1">
    <citation type="submission" date="2018-09" db="EMBL/GenBank/DDBJ databases">
        <title>Zymobacter palmae IAM14233 (=T109) whole genome analysis.</title>
        <authorList>
            <person name="Yanase H."/>
        </authorList>
    </citation>
    <scope>NUCLEOTIDE SEQUENCE [LARGE SCALE GENOMIC DNA]</scope>
    <source>
        <strain evidence="1 2">IAM14233</strain>
    </source>
</reference>
<evidence type="ECO:0000313" key="2">
    <source>
        <dbReference type="Proteomes" id="UP000267342"/>
    </source>
</evidence>
<name>A0A348HDE1_9GAMM</name>
<dbReference type="KEGG" id="zpl:ZBT109_0870"/>
<sequence length="72" mass="8214">MGHDCSLRTRWTGETCKLAVEGVSELLDITWSQWFRSAVVFAASAHRFHEVAHVEARANIVERERFSAMGEH</sequence>
<gene>
    <name evidence="1" type="ORF">ZBT109_0870</name>
</gene>
<dbReference type="AlphaFoldDB" id="A0A348HDE1"/>
<dbReference type="EMBL" id="AP018933">
    <property type="protein sequence ID" value="BBG29643.1"/>
    <property type="molecule type" value="Genomic_DNA"/>
</dbReference>
<organism evidence="1 2">
    <name type="scientific">Zymobacter palmae</name>
    <dbReference type="NCBI Taxonomy" id="33074"/>
    <lineage>
        <taxon>Bacteria</taxon>
        <taxon>Pseudomonadati</taxon>
        <taxon>Pseudomonadota</taxon>
        <taxon>Gammaproteobacteria</taxon>
        <taxon>Oceanospirillales</taxon>
        <taxon>Halomonadaceae</taxon>
        <taxon>Zymobacter group</taxon>
        <taxon>Zymobacter</taxon>
    </lineage>
</organism>
<protein>
    <submittedName>
        <fullName evidence="1">C4-type Zn-finger protein</fullName>
    </submittedName>
</protein>
<evidence type="ECO:0000313" key="1">
    <source>
        <dbReference type="EMBL" id="BBG29643.1"/>
    </source>
</evidence>
<keyword evidence="2" id="KW-1185">Reference proteome</keyword>